<evidence type="ECO:0000313" key="7">
    <source>
        <dbReference type="Proteomes" id="UP000608345"/>
    </source>
</evidence>
<evidence type="ECO:0000256" key="2">
    <source>
        <dbReference type="ARBA" id="ARBA00022723"/>
    </source>
</evidence>
<keyword evidence="2 4" id="KW-0479">Metal-binding</keyword>
<evidence type="ECO:0000256" key="1">
    <source>
        <dbReference type="ARBA" id="ARBA00022617"/>
    </source>
</evidence>
<dbReference type="GO" id="GO:0009055">
    <property type="term" value="F:electron transfer activity"/>
    <property type="evidence" value="ECO:0007669"/>
    <property type="project" value="InterPro"/>
</dbReference>
<evidence type="ECO:0000256" key="3">
    <source>
        <dbReference type="ARBA" id="ARBA00023004"/>
    </source>
</evidence>
<dbReference type="InterPro" id="IPR009056">
    <property type="entry name" value="Cyt_c-like_dom"/>
</dbReference>
<evidence type="ECO:0000259" key="5">
    <source>
        <dbReference type="PROSITE" id="PS51007"/>
    </source>
</evidence>
<reference evidence="6" key="1">
    <citation type="journal article" date="2014" name="Int. J. Syst. Evol. Microbiol.">
        <title>Complete genome sequence of Corynebacterium casei LMG S-19264T (=DSM 44701T), isolated from a smear-ripened cheese.</title>
        <authorList>
            <consortium name="US DOE Joint Genome Institute (JGI-PGF)"/>
            <person name="Walter F."/>
            <person name="Albersmeier A."/>
            <person name="Kalinowski J."/>
            <person name="Ruckert C."/>
        </authorList>
    </citation>
    <scope>NUCLEOTIDE SEQUENCE</scope>
    <source>
        <strain evidence="6">KCTC 23732</strain>
    </source>
</reference>
<keyword evidence="1 4" id="KW-0349">Heme</keyword>
<dbReference type="SUPFAM" id="SSF46626">
    <property type="entry name" value="Cytochrome c"/>
    <property type="match status" value="2"/>
</dbReference>
<protein>
    <recommendedName>
        <fullName evidence="5">Cytochrome c domain-containing protein</fullName>
    </recommendedName>
</protein>
<dbReference type="GO" id="GO:0020037">
    <property type="term" value="F:heme binding"/>
    <property type="evidence" value="ECO:0007669"/>
    <property type="project" value="InterPro"/>
</dbReference>
<dbReference type="Pfam" id="PF13442">
    <property type="entry name" value="Cytochrome_CBB3"/>
    <property type="match status" value="1"/>
</dbReference>
<dbReference type="EMBL" id="BMYS01000019">
    <property type="protein sequence ID" value="GGW92964.1"/>
    <property type="molecule type" value="Genomic_DNA"/>
</dbReference>
<proteinExistence type="predicted"/>
<gene>
    <name evidence="6" type="ORF">GCM10011450_23690</name>
</gene>
<dbReference type="PANTHER" id="PTHR35008:SF8">
    <property type="entry name" value="ALCOHOL DEHYDROGENASE CYTOCHROME C SUBUNIT"/>
    <property type="match status" value="1"/>
</dbReference>
<dbReference type="InterPro" id="IPR051459">
    <property type="entry name" value="Cytochrome_c-type_DH"/>
</dbReference>
<dbReference type="PROSITE" id="PS51007">
    <property type="entry name" value="CYTC"/>
    <property type="match status" value="1"/>
</dbReference>
<comment type="caution">
    <text evidence="6">The sequence shown here is derived from an EMBL/GenBank/DDBJ whole genome shotgun (WGS) entry which is preliminary data.</text>
</comment>
<dbReference type="Gene3D" id="1.10.760.10">
    <property type="entry name" value="Cytochrome c-like domain"/>
    <property type="match status" value="2"/>
</dbReference>
<accession>A0A918JQI5</accession>
<dbReference type="Proteomes" id="UP000608345">
    <property type="component" value="Unassembled WGS sequence"/>
</dbReference>
<reference evidence="6" key="2">
    <citation type="submission" date="2020-09" db="EMBL/GenBank/DDBJ databases">
        <authorList>
            <person name="Sun Q."/>
            <person name="Kim S."/>
        </authorList>
    </citation>
    <scope>NUCLEOTIDE SEQUENCE</scope>
    <source>
        <strain evidence="6">KCTC 23732</strain>
    </source>
</reference>
<dbReference type="PANTHER" id="PTHR35008">
    <property type="entry name" value="BLL4482 PROTEIN-RELATED"/>
    <property type="match status" value="1"/>
</dbReference>
<dbReference type="AlphaFoldDB" id="A0A918JQI5"/>
<evidence type="ECO:0000313" key="6">
    <source>
        <dbReference type="EMBL" id="GGW92964.1"/>
    </source>
</evidence>
<dbReference type="RefSeq" id="WP_189385716.1">
    <property type="nucleotide sequence ID" value="NZ_BAABFY010000048.1"/>
</dbReference>
<organism evidence="6 7">
    <name type="scientific">Advenella faeciporci</name>
    <dbReference type="NCBI Taxonomy" id="797535"/>
    <lineage>
        <taxon>Bacteria</taxon>
        <taxon>Pseudomonadati</taxon>
        <taxon>Pseudomonadota</taxon>
        <taxon>Betaproteobacteria</taxon>
        <taxon>Burkholderiales</taxon>
        <taxon>Alcaligenaceae</taxon>
    </lineage>
</organism>
<evidence type="ECO:0000256" key="4">
    <source>
        <dbReference type="PROSITE-ProRule" id="PRU00433"/>
    </source>
</evidence>
<feature type="domain" description="Cytochrome c" evidence="5">
    <location>
        <begin position="185"/>
        <end position="279"/>
    </location>
</feature>
<dbReference type="Pfam" id="PF21342">
    <property type="entry name" value="SoxA-TsdA_cyt-c"/>
    <property type="match status" value="1"/>
</dbReference>
<keyword evidence="7" id="KW-1185">Reference proteome</keyword>
<dbReference type="InterPro" id="IPR036909">
    <property type="entry name" value="Cyt_c-like_dom_sf"/>
</dbReference>
<keyword evidence="3 4" id="KW-0408">Iron</keyword>
<name>A0A918JQI5_9BURK</name>
<sequence length="301" mass="32985">MNKTVKWSVIATAVIAVGVGIYLAQPPALTEASPISFEILDKDKNVVGQYIVPDDTAITQEPNAQEILYGKRLMNETKRLLPEHVGASMNCSSCHVAQGKLNMGAPYFTTSNSYPRVMPRAGKEVDLTGRINGCFQRSMNGKPLDPDSREMKAMIAYIDWVGQKVPKDQKVQIQNAGKINEDLVPDPMKGKVLYAAQCVSCHGDNGEGLKDSRGDIVFPPLWGDESFNIGAGMARTYKAAAFIKYNMPMGVQQHGAWGQGGVLSDQEAVDIAEYFTHMPRPDFAGKVNDWAKGNKPKDARY</sequence>
<dbReference type="GO" id="GO:0046872">
    <property type="term" value="F:metal ion binding"/>
    <property type="evidence" value="ECO:0007669"/>
    <property type="project" value="UniProtKB-KW"/>
</dbReference>